<dbReference type="PRINTS" id="PR00463">
    <property type="entry name" value="EP450I"/>
</dbReference>
<dbReference type="AlphaFoldDB" id="A0A811VF85"/>
<dbReference type="GO" id="GO:0004497">
    <property type="term" value="F:monooxygenase activity"/>
    <property type="evidence" value="ECO:0007669"/>
    <property type="project" value="UniProtKB-KW"/>
</dbReference>
<accession>A0A811VF85</accession>
<protein>
    <submittedName>
        <fullName evidence="15">(Mediterranean fruit fly) hypothetical protein</fullName>
    </submittedName>
</protein>
<organism evidence="15 16">
    <name type="scientific">Ceratitis capitata</name>
    <name type="common">Mediterranean fruit fly</name>
    <name type="synonym">Tephritis capitata</name>
    <dbReference type="NCBI Taxonomy" id="7213"/>
    <lineage>
        <taxon>Eukaryota</taxon>
        <taxon>Metazoa</taxon>
        <taxon>Ecdysozoa</taxon>
        <taxon>Arthropoda</taxon>
        <taxon>Hexapoda</taxon>
        <taxon>Insecta</taxon>
        <taxon>Pterygota</taxon>
        <taxon>Neoptera</taxon>
        <taxon>Endopterygota</taxon>
        <taxon>Diptera</taxon>
        <taxon>Brachycera</taxon>
        <taxon>Muscomorpha</taxon>
        <taxon>Tephritoidea</taxon>
        <taxon>Tephritidae</taxon>
        <taxon>Ceratitis</taxon>
        <taxon>Ceratitis</taxon>
    </lineage>
</organism>
<dbReference type="InterPro" id="IPR001128">
    <property type="entry name" value="Cyt_P450"/>
</dbReference>
<feature type="binding site" description="axial binding residue" evidence="13">
    <location>
        <position position="441"/>
    </location>
    <ligand>
        <name>heme</name>
        <dbReference type="ChEBI" id="CHEBI:30413"/>
    </ligand>
    <ligandPart>
        <name>Fe</name>
        <dbReference type="ChEBI" id="CHEBI:18248"/>
    </ligandPart>
</feature>
<evidence type="ECO:0000256" key="14">
    <source>
        <dbReference type="RuleBase" id="RU000461"/>
    </source>
</evidence>
<evidence type="ECO:0000313" key="16">
    <source>
        <dbReference type="Proteomes" id="UP000606786"/>
    </source>
</evidence>
<comment type="similarity">
    <text evidence="4 14">Belongs to the cytochrome P450 family.</text>
</comment>
<dbReference type="Proteomes" id="UP000606786">
    <property type="component" value="Unassembled WGS sequence"/>
</dbReference>
<evidence type="ECO:0000256" key="3">
    <source>
        <dbReference type="ARBA" id="ARBA00004406"/>
    </source>
</evidence>
<evidence type="ECO:0000313" key="15">
    <source>
        <dbReference type="EMBL" id="CAD7012842.1"/>
    </source>
</evidence>
<evidence type="ECO:0000256" key="8">
    <source>
        <dbReference type="ARBA" id="ARBA00022848"/>
    </source>
</evidence>
<keyword evidence="11 14" id="KW-0503">Monooxygenase</keyword>
<dbReference type="InterPro" id="IPR036396">
    <property type="entry name" value="Cyt_P450_sf"/>
</dbReference>
<evidence type="ECO:0000256" key="11">
    <source>
        <dbReference type="ARBA" id="ARBA00023033"/>
    </source>
</evidence>
<dbReference type="InterPro" id="IPR050476">
    <property type="entry name" value="Insect_CytP450_Detox"/>
</dbReference>
<dbReference type="GO" id="GO:0020037">
    <property type="term" value="F:heme binding"/>
    <property type="evidence" value="ECO:0007669"/>
    <property type="project" value="InterPro"/>
</dbReference>
<keyword evidence="10 13" id="KW-0408">Iron</keyword>
<keyword evidence="12" id="KW-0472">Membrane</keyword>
<dbReference type="GO" id="GO:0005789">
    <property type="term" value="C:endoplasmic reticulum membrane"/>
    <property type="evidence" value="ECO:0007669"/>
    <property type="project" value="UniProtKB-SubCell"/>
</dbReference>
<proteinExistence type="inferred from homology"/>
<dbReference type="SUPFAM" id="SSF48264">
    <property type="entry name" value="Cytochrome P450"/>
    <property type="match status" value="1"/>
</dbReference>
<keyword evidence="5 13" id="KW-0349">Heme</keyword>
<dbReference type="PRINTS" id="PR00385">
    <property type="entry name" value="P450"/>
</dbReference>
<reference evidence="15" key="1">
    <citation type="submission" date="2020-11" db="EMBL/GenBank/DDBJ databases">
        <authorList>
            <person name="Whitehead M."/>
        </authorList>
    </citation>
    <scope>NUCLEOTIDE SEQUENCE</scope>
    <source>
        <strain evidence="15">EGII</strain>
    </source>
</reference>
<name>A0A811VF85_CERCA</name>
<evidence type="ECO:0000256" key="4">
    <source>
        <dbReference type="ARBA" id="ARBA00010617"/>
    </source>
</evidence>
<comment type="caution">
    <text evidence="15">The sequence shown here is derived from an EMBL/GenBank/DDBJ whole genome shotgun (WGS) entry which is preliminary data.</text>
</comment>
<dbReference type="InterPro" id="IPR002401">
    <property type="entry name" value="Cyt_P450_E_grp-I"/>
</dbReference>
<dbReference type="Pfam" id="PF00067">
    <property type="entry name" value="p450"/>
    <property type="match status" value="1"/>
</dbReference>
<evidence type="ECO:0000256" key="7">
    <source>
        <dbReference type="ARBA" id="ARBA00022824"/>
    </source>
</evidence>
<dbReference type="PROSITE" id="PS00086">
    <property type="entry name" value="CYTOCHROME_P450"/>
    <property type="match status" value="1"/>
</dbReference>
<dbReference type="InterPro" id="IPR017972">
    <property type="entry name" value="Cyt_P450_CS"/>
</dbReference>
<evidence type="ECO:0000256" key="13">
    <source>
        <dbReference type="PIRSR" id="PIRSR602401-1"/>
    </source>
</evidence>
<dbReference type="PANTHER" id="PTHR24292:SF100">
    <property type="entry name" value="CYTOCHROME P450 6A16, ISOFORM B-RELATED"/>
    <property type="match status" value="1"/>
</dbReference>
<keyword evidence="16" id="KW-1185">Reference proteome</keyword>
<dbReference type="EMBL" id="CAJHJT010000056">
    <property type="protein sequence ID" value="CAD7012842.1"/>
    <property type="molecule type" value="Genomic_DNA"/>
</dbReference>
<keyword evidence="6 13" id="KW-0479">Metal-binding</keyword>
<evidence type="ECO:0000256" key="1">
    <source>
        <dbReference type="ARBA" id="ARBA00001971"/>
    </source>
</evidence>
<keyword evidence="7" id="KW-0256">Endoplasmic reticulum</keyword>
<dbReference type="GO" id="GO:0005506">
    <property type="term" value="F:iron ion binding"/>
    <property type="evidence" value="ECO:0007669"/>
    <property type="project" value="InterPro"/>
</dbReference>
<dbReference type="OrthoDB" id="2789670at2759"/>
<keyword evidence="8" id="KW-0492">Microsome</keyword>
<gene>
    <name evidence="15" type="ORF">CCAP1982_LOCUS20942</name>
</gene>
<evidence type="ECO:0000256" key="10">
    <source>
        <dbReference type="ARBA" id="ARBA00023004"/>
    </source>
</evidence>
<dbReference type="GO" id="GO:0016705">
    <property type="term" value="F:oxidoreductase activity, acting on paired donors, with incorporation or reduction of molecular oxygen"/>
    <property type="evidence" value="ECO:0007669"/>
    <property type="project" value="InterPro"/>
</dbReference>
<evidence type="ECO:0000256" key="5">
    <source>
        <dbReference type="ARBA" id="ARBA00022617"/>
    </source>
</evidence>
<comment type="cofactor">
    <cofactor evidence="1 13">
        <name>heme</name>
        <dbReference type="ChEBI" id="CHEBI:30413"/>
    </cofactor>
</comment>
<comment type="subcellular location">
    <subcellularLocation>
        <location evidence="3">Endoplasmic reticulum membrane</location>
        <topology evidence="3">Peripheral membrane protein</topology>
    </subcellularLocation>
    <subcellularLocation>
        <location evidence="2">Microsome membrane</location>
        <topology evidence="2">Peripheral membrane protein</topology>
    </subcellularLocation>
</comment>
<dbReference type="PANTHER" id="PTHR24292">
    <property type="entry name" value="CYTOCHROME P450"/>
    <property type="match status" value="1"/>
</dbReference>
<dbReference type="Gene3D" id="1.10.630.10">
    <property type="entry name" value="Cytochrome P450"/>
    <property type="match status" value="1"/>
</dbReference>
<evidence type="ECO:0000256" key="12">
    <source>
        <dbReference type="ARBA" id="ARBA00023136"/>
    </source>
</evidence>
<sequence length="496" mass="57543">MSVFLALLVLSVTIFGLFLKYRHGFWQRRGIPHEVPSFPMGDFKEWRTTKGFFEIIGPIYKKYKGTSPFAGMFLVFRPVALILDMDLVKNILIKDFNNFRDRGVFSNQRDDPLTGHLFALDGTKWRDLRQKLTSVFSSGKMKYMYPTVIKVAEDFRKVLEEKQATAVGGVIEMSELLSRFTADVIGVCAFGIDCNCLHDPQAEFVSMCKRAVIERRHNKFIDSLMEGAPKLARTLRMRQLPQEVHDFYMGIVHKTIEYREQNNVKRNDLMDLLLELKNKGDKNFAITVNDIAAQAFVFLIAGLETSSTTMGFALYELAKNQAIQDKLRREISDVLERHNNEYTYEAMQDMRYLDQVFSETLRKYPIVPHLVREAQADYKTKDPNFIIEKDMMIIVPVYQIQHDPEYFPDPEKFDPERFTEAEIHKRPACTWLPFGDGPRNCIGMRFGRMQSLVGLTYLLKNFKFFPSAETDEQLSYDVEKVLLQSANGINLRVERV</sequence>
<evidence type="ECO:0000256" key="9">
    <source>
        <dbReference type="ARBA" id="ARBA00023002"/>
    </source>
</evidence>
<keyword evidence="9 14" id="KW-0560">Oxidoreductase</keyword>
<evidence type="ECO:0000256" key="2">
    <source>
        <dbReference type="ARBA" id="ARBA00004174"/>
    </source>
</evidence>
<dbReference type="CDD" id="cd11056">
    <property type="entry name" value="CYP6-like"/>
    <property type="match status" value="1"/>
</dbReference>
<evidence type="ECO:0000256" key="6">
    <source>
        <dbReference type="ARBA" id="ARBA00022723"/>
    </source>
</evidence>
<dbReference type="FunFam" id="1.10.630.10:FF:000042">
    <property type="entry name" value="Cytochrome P450"/>
    <property type="match status" value="1"/>
</dbReference>